<dbReference type="InterPro" id="IPR004046">
    <property type="entry name" value="GST_C"/>
</dbReference>
<evidence type="ECO:0000313" key="8">
    <source>
        <dbReference type="Proteomes" id="UP000283383"/>
    </source>
</evidence>
<comment type="caution">
    <text evidence="7">The sequence shown here is derived from an EMBL/GenBank/DDBJ whole genome shotgun (WGS) entry which is preliminary data.</text>
</comment>
<evidence type="ECO:0000259" key="6">
    <source>
        <dbReference type="PROSITE" id="PS50405"/>
    </source>
</evidence>
<dbReference type="SFLD" id="SFLDG00358">
    <property type="entry name" value="Main_(cytGST)"/>
    <property type="match status" value="1"/>
</dbReference>
<organism evidence="7 8">
    <name type="scientific">Golovinomyces cichoracearum</name>
    <dbReference type="NCBI Taxonomy" id="62708"/>
    <lineage>
        <taxon>Eukaryota</taxon>
        <taxon>Fungi</taxon>
        <taxon>Dikarya</taxon>
        <taxon>Ascomycota</taxon>
        <taxon>Pezizomycotina</taxon>
        <taxon>Leotiomycetes</taxon>
        <taxon>Erysiphales</taxon>
        <taxon>Erysiphaceae</taxon>
        <taxon>Golovinomyces</taxon>
    </lineage>
</organism>
<keyword evidence="8" id="KW-1185">Reference proteome</keyword>
<dbReference type="SUPFAM" id="SSF52833">
    <property type="entry name" value="Thioredoxin-like"/>
    <property type="match status" value="1"/>
</dbReference>
<dbReference type="Proteomes" id="UP000283383">
    <property type="component" value="Unassembled WGS sequence"/>
</dbReference>
<dbReference type="CDD" id="cd03189">
    <property type="entry name" value="GST_C_GTT1_like"/>
    <property type="match status" value="1"/>
</dbReference>
<dbReference type="FunFam" id="3.40.30.10:FF:000156">
    <property type="entry name" value="Glutathione S-transferase 1"/>
    <property type="match status" value="1"/>
</dbReference>
<dbReference type="SFLD" id="SFLDS00019">
    <property type="entry name" value="Glutathione_Transferase_(cytos"/>
    <property type="match status" value="1"/>
</dbReference>
<protein>
    <recommendedName>
        <fullName evidence="2">glutathione transferase</fullName>
        <ecNumber evidence="2">2.5.1.18</ecNumber>
    </recommendedName>
</protein>
<name>A0A420HMW9_9PEZI</name>
<evidence type="ECO:0000256" key="1">
    <source>
        <dbReference type="ARBA" id="ARBA00007409"/>
    </source>
</evidence>
<dbReference type="PROSITE" id="PS50404">
    <property type="entry name" value="GST_NTER"/>
    <property type="match status" value="1"/>
</dbReference>
<dbReference type="EC" id="2.5.1.18" evidence="2"/>
<dbReference type="InterPro" id="IPR036282">
    <property type="entry name" value="Glutathione-S-Trfase_C_sf"/>
</dbReference>
<dbReference type="PROSITE" id="PS50405">
    <property type="entry name" value="GST_CTER"/>
    <property type="match status" value="1"/>
</dbReference>
<dbReference type="SUPFAM" id="SSF47616">
    <property type="entry name" value="GST C-terminal domain-like"/>
    <property type="match status" value="1"/>
</dbReference>
<dbReference type="Gene3D" id="3.40.30.10">
    <property type="entry name" value="Glutaredoxin"/>
    <property type="match status" value="1"/>
</dbReference>
<sequence length="260" mass="29590">MASNDNVKIRLFWLEQSRSQRILWLLEELKLPYELEIFHRDKVTMLADPELKKVHALGKSPVISITSPESSQPLIIAESGFIVEYLLDRFSNGNTLLPKRYGEDDAVKVGSETEQWMRFKYFLHYAEGSLMTLMLLGLFTSKIKNSPVPFFIKPIVNVISSKIRSSYLDENFKTHFTFLENQLATSPNEGKYLCGPNLTGADILMSFPLIAAKEAFPLTGLVEKNYPNLFNYIIALEKEPGYQKAAQKIIEIEGKFSAVL</sequence>
<dbReference type="PANTHER" id="PTHR44051:SF9">
    <property type="entry name" value="GLUTATHIONE S-TRANSFERASE 1"/>
    <property type="match status" value="1"/>
</dbReference>
<dbReference type="InterPro" id="IPR010987">
    <property type="entry name" value="Glutathione-S-Trfase_C-like"/>
</dbReference>
<keyword evidence="3 7" id="KW-0808">Transferase</keyword>
<feature type="domain" description="GST N-terminal" evidence="5">
    <location>
        <begin position="6"/>
        <end position="94"/>
    </location>
</feature>
<dbReference type="AlphaFoldDB" id="A0A420HMW9"/>
<dbReference type="InterPro" id="IPR040079">
    <property type="entry name" value="Glutathione_S-Trfase"/>
</dbReference>
<dbReference type="GO" id="GO:0004364">
    <property type="term" value="F:glutathione transferase activity"/>
    <property type="evidence" value="ECO:0007669"/>
    <property type="project" value="UniProtKB-EC"/>
</dbReference>
<comment type="catalytic activity">
    <reaction evidence="4">
        <text>RX + glutathione = an S-substituted glutathione + a halide anion + H(+)</text>
        <dbReference type="Rhea" id="RHEA:16437"/>
        <dbReference type="ChEBI" id="CHEBI:15378"/>
        <dbReference type="ChEBI" id="CHEBI:16042"/>
        <dbReference type="ChEBI" id="CHEBI:17792"/>
        <dbReference type="ChEBI" id="CHEBI:57925"/>
        <dbReference type="ChEBI" id="CHEBI:90779"/>
        <dbReference type="EC" id="2.5.1.18"/>
    </reaction>
</comment>
<proteinExistence type="inferred from homology"/>
<dbReference type="InterPro" id="IPR004045">
    <property type="entry name" value="Glutathione_S-Trfase_N"/>
</dbReference>
<dbReference type="GO" id="GO:0004602">
    <property type="term" value="F:glutathione peroxidase activity"/>
    <property type="evidence" value="ECO:0007669"/>
    <property type="project" value="UniProtKB-ARBA"/>
</dbReference>
<dbReference type="GO" id="GO:0005737">
    <property type="term" value="C:cytoplasm"/>
    <property type="evidence" value="ECO:0007669"/>
    <property type="project" value="UniProtKB-ARBA"/>
</dbReference>
<comment type="similarity">
    <text evidence="1">Belongs to the GST superfamily.</text>
</comment>
<dbReference type="Pfam" id="PF14497">
    <property type="entry name" value="GST_C_3"/>
    <property type="match status" value="1"/>
</dbReference>
<dbReference type="CDD" id="cd03046">
    <property type="entry name" value="GST_N_GTT1_like"/>
    <property type="match status" value="1"/>
</dbReference>
<dbReference type="InterPro" id="IPR036249">
    <property type="entry name" value="Thioredoxin-like_sf"/>
</dbReference>
<dbReference type="EMBL" id="MCBQ01017993">
    <property type="protein sequence ID" value="RKF58790.1"/>
    <property type="molecule type" value="Genomic_DNA"/>
</dbReference>
<dbReference type="Pfam" id="PF13409">
    <property type="entry name" value="GST_N_2"/>
    <property type="match status" value="1"/>
</dbReference>
<accession>A0A420HMW9</accession>
<feature type="domain" description="GST C-terminal" evidence="6">
    <location>
        <begin position="125"/>
        <end position="256"/>
    </location>
</feature>
<evidence type="ECO:0000259" key="5">
    <source>
        <dbReference type="PROSITE" id="PS50404"/>
    </source>
</evidence>
<evidence type="ECO:0000256" key="4">
    <source>
        <dbReference type="ARBA" id="ARBA00047960"/>
    </source>
</evidence>
<evidence type="ECO:0000256" key="3">
    <source>
        <dbReference type="ARBA" id="ARBA00022679"/>
    </source>
</evidence>
<dbReference type="PANTHER" id="PTHR44051">
    <property type="entry name" value="GLUTATHIONE S-TRANSFERASE-RELATED"/>
    <property type="match status" value="1"/>
</dbReference>
<reference evidence="7 8" key="1">
    <citation type="journal article" date="2018" name="BMC Genomics">
        <title>Comparative genome analyses reveal sequence features reflecting distinct modes of host-adaptation between dicot and monocot powdery mildew.</title>
        <authorList>
            <person name="Wu Y."/>
            <person name="Ma X."/>
            <person name="Pan Z."/>
            <person name="Kale S.D."/>
            <person name="Song Y."/>
            <person name="King H."/>
            <person name="Zhang Q."/>
            <person name="Presley C."/>
            <person name="Deng X."/>
            <person name="Wei C.I."/>
            <person name="Xiao S."/>
        </authorList>
    </citation>
    <scope>NUCLEOTIDE SEQUENCE [LARGE SCALE GENOMIC DNA]</scope>
    <source>
        <strain evidence="7">UMSG3</strain>
    </source>
</reference>
<dbReference type="STRING" id="62708.A0A420HMW9"/>
<evidence type="ECO:0000313" key="7">
    <source>
        <dbReference type="EMBL" id="RKF58790.1"/>
    </source>
</evidence>
<gene>
    <name evidence="7" type="ORF">GcM3_179034</name>
</gene>
<evidence type="ECO:0000256" key="2">
    <source>
        <dbReference type="ARBA" id="ARBA00012452"/>
    </source>
</evidence>
<dbReference type="Gene3D" id="1.20.1050.10">
    <property type="match status" value="1"/>
</dbReference>